<dbReference type="Proteomes" id="UP000323425">
    <property type="component" value="Unassembled WGS sequence"/>
</dbReference>
<evidence type="ECO:0000259" key="1">
    <source>
        <dbReference type="Pfam" id="PF14246"/>
    </source>
</evidence>
<organism evidence="2 3">
    <name type="scientific">Pseudomonas extremaustralis</name>
    <dbReference type="NCBI Taxonomy" id="359110"/>
    <lineage>
        <taxon>Bacteria</taxon>
        <taxon>Pseudomonadati</taxon>
        <taxon>Pseudomonadota</taxon>
        <taxon>Gammaproteobacteria</taxon>
        <taxon>Pseudomonadales</taxon>
        <taxon>Pseudomonadaceae</taxon>
        <taxon>Pseudomonas</taxon>
    </lineage>
</organism>
<proteinExistence type="predicted"/>
<comment type="caution">
    <text evidence="2">The sequence shown here is derived from an EMBL/GenBank/DDBJ whole genome shotgun (WGS) entry which is preliminary data.</text>
</comment>
<dbReference type="InterPro" id="IPR039536">
    <property type="entry name" value="TetR_C_Proteobacteria"/>
</dbReference>
<dbReference type="EMBL" id="VTFH01000001">
    <property type="protein sequence ID" value="KAA8562859.1"/>
    <property type="molecule type" value="Genomic_DNA"/>
</dbReference>
<name>A0A5M9J3Y2_9PSED</name>
<evidence type="ECO:0000313" key="2">
    <source>
        <dbReference type="EMBL" id="KAA8562859.1"/>
    </source>
</evidence>
<evidence type="ECO:0000313" key="3">
    <source>
        <dbReference type="Proteomes" id="UP000323425"/>
    </source>
</evidence>
<sequence>MRECVETFLQDMDAGHARGTLEEKLVQVGSALAQATLTPYVISIMRITLAETDRFPEIAKEAFRLGFGACIQSIADALLTGEEPLEAGHALEVGRRFVELTLHPLYFHAFFGDDLGLLNKRIAKDVAQVARMLAGDIETSNLDDPV</sequence>
<dbReference type="AlphaFoldDB" id="A0A5M9J3Y2"/>
<dbReference type="Gene3D" id="1.10.357.10">
    <property type="entry name" value="Tetracycline Repressor, domain 2"/>
    <property type="match status" value="1"/>
</dbReference>
<dbReference type="Pfam" id="PF14246">
    <property type="entry name" value="TetR_C_7"/>
    <property type="match status" value="1"/>
</dbReference>
<reference evidence="2 3" key="1">
    <citation type="journal article" date="2018" name="Plant Biotechnol. Rep.">
        <title>Diversity and antifungal activity of endophytic bacteria associated with Panax ginseng seedlings.</title>
        <authorList>
            <person name="Park J.M."/>
            <person name="Hong C.E."/>
            <person name="Jo S.H."/>
        </authorList>
    </citation>
    <scope>NUCLEOTIDE SEQUENCE [LARGE SCALE GENOMIC DNA]</scope>
    <source>
        <strain evidence="2 3">PgKB38</strain>
    </source>
</reference>
<protein>
    <recommendedName>
        <fullName evidence="1">Transcriptional regulator TetR C-terminal Proteobacteria type domain-containing protein</fullName>
    </recommendedName>
</protein>
<accession>A0A5M9J3Y2</accession>
<feature type="domain" description="Transcriptional regulator TetR C-terminal Proteobacteria type" evidence="1">
    <location>
        <begin position="23"/>
        <end position="79"/>
    </location>
</feature>
<gene>
    <name evidence="2" type="ORF">FX985_02925</name>
</gene>